<evidence type="ECO:0000313" key="5">
    <source>
        <dbReference type="Proteomes" id="UP001558632"/>
    </source>
</evidence>
<protein>
    <submittedName>
        <fullName evidence="4">Chloroplastic,Peregrinol diphosphate synthase TPS1</fullName>
    </submittedName>
</protein>
<organism evidence="4 5">
    <name type="scientific">Trichinella spiralis</name>
    <name type="common">Trichina worm</name>
    <dbReference type="NCBI Taxonomy" id="6334"/>
    <lineage>
        <taxon>Eukaryota</taxon>
        <taxon>Metazoa</taxon>
        <taxon>Ecdysozoa</taxon>
        <taxon>Nematoda</taxon>
        <taxon>Enoplea</taxon>
        <taxon>Dorylaimia</taxon>
        <taxon>Trichinellida</taxon>
        <taxon>Trichinellidae</taxon>
        <taxon>Trichinella</taxon>
    </lineage>
</organism>
<keyword evidence="1" id="KW-0175">Coiled coil</keyword>
<evidence type="ECO:0000313" key="4">
    <source>
        <dbReference type="EMBL" id="KAL1245715.1"/>
    </source>
</evidence>
<name>A0ABR3L064_TRISP</name>
<gene>
    <name evidence="4" type="ORF">TSPI_08488</name>
</gene>
<evidence type="ECO:0000256" key="1">
    <source>
        <dbReference type="SAM" id="Coils"/>
    </source>
</evidence>
<feature type="compositionally biased region" description="Polar residues" evidence="2">
    <location>
        <begin position="65"/>
        <end position="78"/>
    </location>
</feature>
<comment type="caution">
    <text evidence="4">The sequence shown here is derived from an EMBL/GenBank/DDBJ whole genome shotgun (WGS) entry which is preliminary data.</text>
</comment>
<keyword evidence="3" id="KW-0732">Signal</keyword>
<evidence type="ECO:0000256" key="2">
    <source>
        <dbReference type="SAM" id="MobiDB-lite"/>
    </source>
</evidence>
<evidence type="ECO:0000256" key="3">
    <source>
        <dbReference type="SAM" id="SignalP"/>
    </source>
</evidence>
<sequence length="336" mass="38720">MCTNNSSRFRLIIIILFVEIGKSSPKSVWLITKQTERKRVEKAASSLDDGQHEFVPPEEEDLNGQDHQLQTSSATTNVRQRDRRSVGSLLRFTSVANMSTTTTDRHNRRKRCCSESNVFFNKIHEQAEHPIQQRVSSTGSDDLCSSVTADDAVDWALKFSPWHDDLESVYESLKREQRLQSEIRLLKLQKIMLKNRLETVNHDRETWKLKCHVLEMQLSRSERSCSSPALTTTTSNNSRSSSAARSPNPRLRTLTPALNKKSTTMFPHYSAERKIYTPLTKPHVTFDMTPDMIHYNESDSPLDSFDLLCHKLKSEINVLEEQLNQVNRRVYRGVQQ</sequence>
<feature type="coiled-coil region" evidence="1">
    <location>
        <begin position="302"/>
        <end position="329"/>
    </location>
</feature>
<feature type="region of interest" description="Disordered" evidence="2">
    <location>
        <begin position="224"/>
        <end position="254"/>
    </location>
</feature>
<dbReference type="Proteomes" id="UP001558632">
    <property type="component" value="Unassembled WGS sequence"/>
</dbReference>
<feature type="signal peptide" evidence="3">
    <location>
        <begin position="1"/>
        <end position="25"/>
    </location>
</feature>
<feature type="region of interest" description="Disordered" evidence="2">
    <location>
        <begin position="41"/>
        <end position="80"/>
    </location>
</feature>
<proteinExistence type="predicted"/>
<feature type="chain" id="PRO_5046738663" evidence="3">
    <location>
        <begin position="26"/>
        <end position="336"/>
    </location>
</feature>
<keyword evidence="5" id="KW-1185">Reference proteome</keyword>
<reference evidence="4 5" key="1">
    <citation type="submission" date="2024-07" db="EMBL/GenBank/DDBJ databases">
        <title>Enhanced genomic and transcriptomic resources for Trichinella pseudospiralis and T. spiralis underpin the discovery of pronounced molecular differences between stages and species.</title>
        <authorList>
            <person name="Pasi K.K."/>
            <person name="La Rosa G."/>
            <person name="Gomez-Morales M.A."/>
            <person name="Tosini F."/>
            <person name="Sumanam S."/>
            <person name="Young N.D."/>
            <person name="Chang B.C."/>
            <person name="Robin G.B."/>
        </authorList>
    </citation>
    <scope>NUCLEOTIDE SEQUENCE [LARGE SCALE GENOMIC DNA]</scope>
    <source>
        <strain evidence="4">ISS534</strain>
    </source>
</reference>
<feature type="compositionally biased region" description="Low complexity" evidence="2">
    <location>
        <begin position="229"/>
        <end position="252"/>
    </location>
</feature>
<dbReference type="EMBL" id="JBEUSY010000068">
    <property type="protein sequence ID" value="KAL1245715.1"/>
    <property type="molecule type" value="Genomic_DNA"/>
</dbReference>
<accession>A0ABR3L064</accession>